<evidence type="ECO:0000313" key="1">
    <source>
        <dbReference type="EMBL" id="SVE24935.1"/>
    </source>
</evidence>
<proteinExistence type="predicted"/>
<dbReference type="Pfam" id="PF04199">
    <property type="entry name" value="Cyclase"/>
    <property type="match status" value="1"/>
</dbReference>
<gene>
    <name evidence="1" type="ORF">METZ01_LOCUS477789</name>
</gene>
<reference evidence="1" key="1">
    <citation type="submission" date="2018-05" db="EMBL/GenBank/DDBJ databases">
        <authorList>
            <person name="Lanie J.A."/>
            <person name="Ng W.-L."/>
            <person name="Kazmierczak K.M."/>
            <person name="Andrzejewski T.M."/>
            <person name="Davidsen T.M."/>
            <person name="Wayne K.J."/>
            <person name="Tettelin H."/>
            <person name="Glass J.I."/>
            <person name="Rusch D."/>
            <person name="Podicherti R."/>
            <person name="Tsui H.-C.T."/>
            <person name="Winkler M.E."/>
        </authorList>
    </citation>
    <scope>NUCLEOTIDE SEQUENCE</scope>
</reference>
<dbReference type="AlphaFoldDB" id="A0A383C042"/>
<dbReference type="InterPro" id="IPR007325">
    <property type="entry name" value="KFase/CYL"/>
</dbReference>
<dbReference type="EMBL" id="UINC01204282">
    <property type="protein sequence ID" value="SVE24935.1"/>
    <property type="molecule type" value="Genomic_DNA"/>
</dbReference>
<organism evidence="1">
    <name type="scientific">marine metagenome</name>
    <dbReference type="NCBI Taxonomy" id="408172"/>
    <lineage>
        <taxon>unclassified sequences</taxon>
        <taxon>metagenomes</taxon>
        <taxon>ecological metagenomes</taxon>
    </lineage>
</organism>
<dbReference type="GO" id="GO:0019441">
    <property type="term" value="P:L-tryptophan catabolic process to kynurenine"/>
    <property type="evidence" value="ECO:0007669"/>
    <property type="project" value="InterPro"/>
</dbReference>
<feature type="non-terminal residue" evidence="1">
    <location>
        <position position="1"/>
    </location>
</feature>
<evidence type="ECO:0008006" key="2">
    <source>
        <dbReference type="Google" id="ProtNLM"/>
    </source>
</evidence>
<accession>A0A383C042</accession>
<dbReference type="PANTHER" id="PTHR34861">
    <property type="match status" value="1"/>
</dbReference>
<dbReference type="Gene3D" id="3.50.30.50">
    <property type="entry name" value="Putative cyclase"/>
    <property type="match status" value="1"/>
</dbReference>
<sequence length="191" mass="21076">WNGYDVEEFVTMGGGATKNAVLTMRHGIVTRGVLYDIPRLKGVDYLGAGDRVTVADLEAWEQEIGVQVGPGDAMLFRWGRWARKDALGSFDTWAEAAGLDNTVIPWLKERDIAILGWESPGYTPRPEGDLPTLALHDFTLAHLGVHLIDRANLDELAKLAEEQNRWEFMLTINPLPIPNGTGSPVNPVAIF</sequence>
<name>A0A383C042_9ZZZZ</name>
<protein>
    <recommendedName>
        <fullName evidence="2">Cyclase family protein</fullName>
    </recommendedName>
</protein>
<dbReference type="SUPFAM" id="SSF102198">
    <property type="entry name" value="Putative cyclase"/>
    <property type="match status" value="1"/>
</dbReference>
<dbReference type="GO" id="GO:0004061">
    <property type="term" value="F:arylformamidase activity"/>
    <property type="evidence" value="ECO:0007669"/>
    <property type="project" value="InterPro"/>
</dbReference>
<dbReference type="PANTHER" id="PTHR34861:SF10">
    <property type="entry name" value="CYCLASE"/>
    <property type="match status" value="1"/>
</dbReference>
<dbReference type="InterPro" id="IPR037175">
    <property type="entry name" value="KFase_sf"/>
</dbReference>